<dbReference type="InterPro" id="IPR050661">
    <property type="entry name" value="BglG_antiterminators"/>
</dbReference>
<feature type="domain" description="PRD" evidence="2">
    <location>
        <begin position="169"/>
        <end position="277"/>
    </location>
</feature>
<dbReference type="EMBL" id="ALYM01000011">
    <property type="protein sequence ID" value="EMG24364.1"/>
    <property type="molecule type" value="Genomic_DNA"/>
</dbReference>
<dbReference type="PANTHER" id="PTHR30185:SF15">
    <property type="entry name" value="CRYPTIC BETA-GLUCOSIDE BGL OPERON ANTITERMINATOR"/>
    <property type="match status" value="1"/>
</dbReference>
<dbReference type="Pfam" id="PF00874">
    <property type="entry name" value="PRD"/>
    <property type="match status" value="2"/>
</dbReference>
<dbReference type="SUPFAM" id="SSF63520">
    <property type="entry name" value="PTS-regulatory domain, PRD"/>
    <property type="match status" value="2"/>
</dbReference>
<dbReference type="SUPFAM" id="SSF50151">
    <property type="entry name" value="SacY-like RNA-binding domain"/>
    <property type="match status" value="1"/>
</dbReference>
<reference evidence="3 4" key="1">
    <citation type="journal article" date="2013" name="PLoS ONE">
        <title>Comparative Genomic Characterization of Three Streptococcus parauberis Strains in Fish Pathogen, as Assessed by Wide-Genome Analyses.</title>
        <authorList>
            <person name="Nho S.W."/>
            <person name="Hikima J."/>
            <person name="Park S.B."/>
            <person name="Jang H.B."/>
            <person name="Cha I.S."/>
            <person name="Yasuike M."/>
            <person name="Nakamura Y."/>
            <person name="Fujiwara A."/>
            <person name="Sano M."/>
            <person name="Kanai K."/>
            <person name="Kondo H."/>
            <person name="Hirono I."/>
            <person name="Takeyama H."/>
            <person name="Aoki T."/>
            <person name="Jung T.S."/>
        </authorList>
    </citation>
    <scope>NUCLEOTIDE SEQUENCE [LARGE SCALE GENOMIC DNA]</scope>
    <source>
        <strain evidence="3 4">KRS-02083</strain>
    </source>
</reference>
<dbReference type="InterPro" id="IPR011608">
    <property type="entry name" value="PRD"/>
</dbReference>
<organism evidence="3 4">
    <name type="scientific">Streptococcus parauberis KRS-02083</name>
    <dbReference type="NCBI Taxonomy" id="1207545"/>
    <lineage>
        <taxon>Bacteria</taxon>
        <taxon>Bacillati</taxon>
        <taxon>Bacillota</taxon>
        <taxon>Bacilli</taxon>
        <taxon>Lactobacillales</taxon>
        <taxon>Streptococcaceae</taxon>
        <taxon>Streptococcus</taxon>
    </lineage>
</organism>
<proteinExistence type="predicted"/>
<name>A0ABN0INJ8_9STRE</name>
<evidence type="ECO:0000313" key="3">
    <source>
        <dbReference type="EMBL" id="EMG24364.1"/>
    </source>
</evidence>
<dbReference type="PROSITE" id="PS51372">
    <property type="entry name" value="PRD_2"/>
    <property type="match status" value="2"/>
</dbReference>
<dbReference type="Pfam" id="PF03123">
    <property type="entry name" value="CAT_RBD"/>
    <property type="match status" value="1"/>
</dbReference>
<sequence>MFRIIQTLNNNVALVKNEHGEQAVIMGLGIIFRKKKGDLIAPDKVEKIFSLKTEESTENFLTLLKNIPLDILTTTYGLIDYLVETYHYSVQEYLYVTLTDHIYSVYQKLLKGNYQESRLPDISKEYQTEFAMAQKALEILKEKLSIDFPQDEIGRIALHFINAKGEWTGSSNRGEASVKNVLNLVEDELQRNGIKRTKENSNLYDRMMIHMTYLLNRLETNQQDSSLLISLEEHVKHDYPKAYQIGFAICELLEEELQLDLSCSERVYLVLHIQRLL</sequence>
<gene>
    <name evidence="3" type="ORF">SPJ1_2210</name>
</gene>
<dbReference type="RefSeq" id="WP_003109000.1">
    <property type="nucleotide sequence ID" value="NZ_ALYM01000011.1"/>
</dbReference>
<dbReference type="InterPro" id="IPR004341">
    <property type="entry name" value="CAT_RNA-bd_dom"/>
</dbReference>
<dbReference type="SMART" id="SM01061">
    <property type="entry name" value="CAT_RBD"/>
    <property type="match status" value="1"/>
</dbReference>
<dbReference type="InterPro" id="IPR036634">
    <property type="entry name" value="PRD_sf"/>
</dbReference>
<dbReference type="Gene3D" id="1.10.1790.10">
    <property type="entry name" value="PRD domain"/>
    <property type="match status" value="2"/>
</dbReference>
<dbReference type="Proteomes" id="UP000011769">
    <property type="component" value="Unassembled WGS sequence"/>
</dbReference>
<evidence type="ECO:0000256" key="1">
    <source>
        <dbReference type="ARBA" id="ARBA00022737"/>
    </source>
</evidence>
<protein>
    <submittedName>
        <fullName evidence="3">Transcriptional antiterminator</fullName>
    </submittedName>
</protein>
<keyword evidence="1" id="KW-0677">Repeat</keyword>
<comment type="caution">
    <text evidence="3">The sequence shown here is derived from an EMBL/GenBank/DDBJ whole genome shotgun (WGS) entry which is preliminary data.</text>
</comment>
<evidence type="ECO:0000259" key="2">
    <source>
        <dbReference type="PROSITE" id="PS51372"/>
    </source>
</evidence>
<dbReference type="Gene3D" id="2.30.24.10">
    <property type="entry name" value="CAT RNA-binding domain"/>
    <property type="match status" value="1"/>
</dbReference>
<dbReference type="InterPro" id="IPR036650">
    <property type="entry name" value="CAT_RNA-bd_dom_sf"/>
</dbReference>
<accession>A0ABN0INJ8</accession>
<keyword evidence="4" id="KW-1185">Reference proteome</keyword>
<dbReference type="PANTHER" id="PTHR30185">
    <property type="entry name" value="CRYPTIC BETA-GLUCOSIDE BGL OPERON ANTITERMINATOR"/>
    <property type="match status" value="1"/>
</dbReference>
<evidence type="ECO:0000313" key="4">
    <source>
        <dbReference type="Proteomes" id="UP000011769"/>
    </source>
</evidence>
<feature type="domain" description="PRD" evidence="2">
    <location>
        <begin position="66"/>
        <end position="168"/>
    </location>
</feature>